<accession>A0A6V8KFG9</accession>
<dbReference type="AlphaFoldDB" id="A0A6V8KFG9"/>
<dbReference type="RefSeq" id="WP_173052365.1">
    <property type="nucleotide sequence ID" value="NZ_BAABGO010000017.1"/>
</dbReference>
<keyword evidence="3" id="KW-1185">Reference proteome</keyword>
<feature type="compositionally biased region" description="Basic and acidic residues" evidence="1">
    <location>
        <begin position="28"/>
        <end position="37"/>
    </location>
</feature>
<protein>
    <submittedName>
        <fullName evidence="2">Uncharacterized protein</fullName>
    </submittedName>
</protein>
<evidence type="ECO:0000256" key="1">
    <source>
        <dbReference type="SAM" id="MobiDB-lite"/>
    </source>
</evidence>
<name>A0A6V8KFG9_9ACTN</name>
<feature type="compositionally biased region" description="Basic and acidic residues" evidence="1">
    <location>
        <begin position="44"/>
        <end position="57"/>
    </location>
</feature>
<reference evidence="2 3" key="1">
    <citation type="submission" date="2020-03" db="EMBL/GenBank/DDBJ databases">
        <title>Whole genome shotgun sequence of Phytohabitans houttuyneae NBRC 108639.</title>
        <authorList>
            <person name="Komaki H."/>
            <person name="Tamura T."/>
        </authorList>
    </citation>
    <scope>NUCLEOTIDE SEQUENCE [LARGE SCALE GENOMIC DNA]</scope>
    <source>
        <strain evidence="2 3">NBRC 108639</strain>
    </source>
</reference>
<evidence type="ECO:0000313" key="3">
    <source>
        <dbReference type="Proteomes" id="UP000482800"/>
    </source>
</evidence>
<comment type="caution">
    <text evidence="2">The sequence shown here is derived from an EMBL/GenBank/DDBJ whole genome shotgun (WGS) entry which is preliminary data.</text>
</comment>
<sequence>MNGAEDLREDPDRLVDLDEDGLPVLPDQTRDDTDRGWGEWTYTNDDRLLEDRPPHWE</sequence>
<gene>
    <name evidence="2" type="ORF">Phou_046270</name>
</gene>
<feature type="region of interest" description="Disordered" evidence="1">
    <location>
        <begin position="1"/>
        <end position="57"/>
    </location>
</feature>
<organism evidence="2 3">
    <name type="scientific">Phytohabitans houttuyneae</name>
    <dbReference type="NCBI Taxonomy" id="1076126"/>
    <lineage>
        <taxon>Bacteria</taxon>
        <taxon>Bacillati</taxon>
        <taxon>Actinomycetota</taxon>
        <taxon>Actinomycetes</taxon>
        <taxon>Micromonosporales</taxon>
        <taxon>Micromonosporaceae</taxon>
    </lineage>
</organism>
<reference evidence="2 3" key="2">
    <citation type="submission" date="2020-03" db="EMBL/GenBank/DDBJ databases">
        <authorList>
            <person name="Ichikawa N."/>
            <person name="Kimura A."/>
            <person name="Kitahashi Y."/>
            <person name="Uohara A."/>
        </authorList>
    </citation>
    <scope>NUCLEOTIDE SEQUENCE [LARGE SCALE GENOMIC DNA]</scope>
    <source>
        <strain evidence="2 3">NBRC 108639</strain>
    </source>
</reference>
<dbReference type="Proteomes" id="UP000482800">
    <property type="component" value="Unassembled WGS sequence"/>
</dbReference>
<proteinExistence type="predicted"/>
<evidence type="ECO:0000313" key="2">
    <source>
        <dbReference type="EMBL" id="GFJ80447.1"/>
    </source>
</evidence>
<dbReference type="EMBL" id="BLPF01000001">
    <property type="protein sequence ID" value="GFJ80447.1"/>
    <property type="molecule type" value="Genomic_DNA"/>
</dbReference>